<comment type="caution">
    <text evidence="2">The sequence shown here is derived from an EMBL/GenBank/DDBJ whole genome shotgun (WGS) entry which is preliminary data.</text>
</comment>
<name>A0A1Q6F2I8_9BACT</name>
<dbReference type="RefSeq" id="WP_278339529.1">
    <property type="nucleotide sequence ID" value="NZ_MNQH01000044.1"/>
</dbReference>
<dbReference type="Proteomes" id="UP000187417">
    <property type="component" value="Unassembled WGS sequence"/>
</dbReference>
<proteinExistence type="predicted"/>
<dbReference type="AlphaFoldDB" id="A0A1Q6F2I8"/>
<dbReference type="Pfam" id="PF16249">
    <property type="entry name" value="DUF4906"/>
    <property type="match status" value="1"/>
</dbReference>
<evidence type="ECO:0000313" key="3">
    <source>
        <dbReference type="Proteomes" id="UP000187417"/>
    </source>
</evidence>
<reference evidence="2 3" key="1">
    <citation type="journal article" date="2016" name="Nat. Biotechnol.">
        <title>Measurement of bacterial replication rates in microbial communities.</title>
        <authorList>
            <person name="Brown C.T."/>
            <person name="Olm M.R."/>
            <person name="Thomas B.C."/>
            <person name="Banfield J.F."/>
        </authorList>
    </citation>
    <scope>NUCLEOTIDE SEQUENCE [LARGE SCALE GENOMIC DNA]</scope>
    <source>
        <strain evidence="2">CAG:67_53_122</strain>
    </source>
</reference>
<dbReference type="InterPro" id="IPR032594">
    <property type="entry name" value="DUF4906"/>
</dbReference>
<dbReference type="STRING" id="28117.BHV66_10010"/>
<sequence length="924" mass="101537">MFRTISLPLFYLLLCSCSREVTMPVDSAASERPVTAELRITTEDMLRLATRATDEEAIRDINLYLFGRSNGQSLHFYSRSALVRFDLGADLGERSVQQLRTYTIKWQEEYATLPMSAVTTVAIAPDKGTVTLPTLSVRRTVAKIAYNIRVADKVPDLELYSVQLFSIPVRTGLFAAAASASTSEKDFTEAPLVELPDAARRSCSGVQYLFENPQGTVSSITDQRDKNADNAPACASYLMIRAARGNRTLYYRVYLGRNNTTDFNVGRNTSHTLDITISGDNEVDTRVLGYTLSVTDDFESNRIGSYCVLPFNASLYVNIERTKSEPTLTGALELLTPTDGTLLVDYEECASRLDLPINRQQGSNYYEVIYYPEPLVTAAHAQLAYEVRVRDSYGYESRRRFEHRFANALYVAPPTGGTVTAARALHVEKPTGGTLRAACYEQGCTLTAKAAAGYRFAGWYADEGHSELLCGTETYSFVPATYRTWIYPYFEASKVHIITDIYKVSLECDAPYEVDQDEESFIVPAGSRCTLRVNYELPLFRGWYDQTGGQNVLLGTARSITFTATEKRAVMPGYLSATNLSAAGTANSYIAAAHNAGYRFNSRVQGNGRATTGLTPATLSGTTARVLWESGGTRGGVVAEVEHTGSTICFRTGPNYGNALIGLFDAAGRCIWSWHIWHTNYDPWATAQTCASGYTFMDRNLGALTTSVSDPSLRGLYYQWGRPAPFLHPSSVTSTVPAAFISAAGYEYYVHDPLLDGGSVSMTPARALAEPWAYWSGLYAGDSNDIDDWVTPQNLNLWGNASRSGSYSTSSSKSIYDPCPPGWRVPAPAAFEQASFSRTGTSRNNVYYLRSRTGTSVTYPMGGYFTGHAFRDNGTRVDVWTNAPAQLNGRCLSTSTAFTVSASTINTAAYQQRDYALPVRCVAE</sequence>
<dbReference type="PROSITE" id="PS51257">
    <property type="entry name" value="PROKAR_LIPOPROTEIN"/>
    <property type="match status" value="1"/>
</dbReference>
<feature type="domain" description="DUF4906" evidence="1">
    <location>
        <begin position="204"/>
        <end position="275"/>
    </location>
</feature>
<accession>A0A1Q6F2I8</accession>
<dbReference type="EMBL" id="MNQH01000044">
    <property type="protein sequence ID" value="OKY93143.1"/>
    <property type="molecule type" value="Genomic_DNA"/>
</dbReference>
<evidence type="ECO:0000259" key="1">
    <source>
        <dbReference type="Pfam" id="PF16249"/>
    </source>
</evidence>
<organism evidence="2 3">
    <name type="scientific">Alistipes putredinis</name>
    <dbReference type="NCBI Taxonomy" id="28117"/>
    <lineage>
        <taxon>Bacteria</taxon>
        <taxon>Pseudomonadati</taxon>
        <taxon>Bacteroidota</taxon>
        <taxon>Bacteroidia</taxon>
        <taxon>Bacteroidales</taxon>
        <taxon>Rikenellaceae</taxon>
        <taxon>Alistipes</taxon>
    </lineage>
</organism>
<gene>
    <name evidence="2" type="ORF">BHV66_10010</name>
</gene>
<protein>
    <recommendedName>
        <fullName evidence="1">DUF4906 domain-containing protein</fullName>
    </recommendedName>
</protein>
<evidence type="ECO:0000313" key="2">
    <source>
        <dbReference type="EMBL" id="OKY93143.1"/>
    </source>
</evidence>